<keyword evidence="2" id="KW-0963">Cytoplasm</keyword>
<reference evidence="7 8" key="1">
    <citation type="submission" date="2024-01" db="EMBL/GenBank/DDBJ databases">
        <title>Unpublished Manusciprt.</title>
        <authorList>
            <person name="Duman M."/>
            <person name="Valdes E.G."/>
            <person name="Ajmi N."/>
            <person name="Altun S."/>
            <person name="Saticioglu I.B."/>
        </authorList>
    </citation>
    <scope>NUCLEOTIDE SEQUENCE [LARGE SCALE GENOMIC DNA]</scope>
    <source>
        <strain evidence="7 8">139P</strain>
    </source>
</reference>
<dbReference type="PRINTS" id="PR00127">
    <property type="entry name" value="CLPPROTEASEP"/>
</dbReference>
<evidence type="ECO:0000256" key="4">
    <source>
        <dbReference type="ARBA" id="ARBA00022801"/>
    </source>
</evidence>
<dbReference type="EMBL" id="JAZDQQ010000032">
    <property type="protein sequence ID" value="MEE1883353.1"/>
    <property type="molecule type" value="Genomic_DNA"/>
</dbReference>
<gene>
    <name evidence="7" type="ORF">V0R55_24625</name>
</gene>
<keyword evidence="8" id="KW-1185">Reference proteome</keyword>
<keyword evidence="3" id="KW-0645">Protease</keyword>
<dbReference type="InterPro" id="IPR023562">
    <property type="entry name" value="ClpP/TepA"/>
</dbReference>
<dbReference type="RefSeq" id="WP_330126531.1">
    <property type="nucleotide sequence ID" value="NZ_JAZDQQ010000032.1"/>
</dbReference>
<dbReference type="Proteomes" id="UP001329505">
    <property type="component" value="Unassembled WGS sequence"/>
</dbReference>
<dbReference type="Pfam" id="PF00574">
    <property type="entry name" value="CLP_protease"/>
    <property type="match status" value="1"/>
</dbReference>
<organism evidence="7 8">
    <name type="scientific">Pseudomonas soli</name>
    <dbReference type="NCBI Taxonomy" id="1306993"/>
    <lineage>
        <taxon>Bacteria</taxon>
        <taxon>Pseudomonadati</taxon>
        <taxon>Pseudomonadota</taxon>
        <taxon>Gammaproteobacteria</taxon>
        <taxon>Pseudomonadales</taxon>
        <taxon>Pseudomonadaceae</taxon>
        <taxon>Pseudomonas</taxon>
    </lineage>
</organism>
<keyword evidence="5" id="KW-0720">Serine protease</keyword>
<evidence type="ECO:0000313" key="8">
    <source>
        <dbReference type="Proteomes" id="UP001329505"/>
    </source>
</evidence>
<dbReference type="NCBIfam" id="NF045542">
    <property type="entry name" value="Clp_rel_HeadMat"/>
    <property type="match status" value="1"/>
</dbReference>
<evidence type="ECO:0000256" key="2">
    <source>
        <dbReference type="ARBA" id="ARBA00022490"/>
    </source>
</evidence>
<evidence type="ECO:0000256" key="3">
    <source>
        <dbReference type="ARBA" id="ARBA00022670"/>
    </source>
</evidence>
<comment type="similarity">
    <text evidence="1 6">Belongs to the peptidase S14 family.</text>
</comment>
<keyword evidence="4 7" id="KW-0378">Hydrolase</keyword>
<protein>
    <recommendedName>
        <fullName evidence="6">ATP-dependent Clp protease proteolytic subunit</fullName>
    </recommendedName>
</protein>
<dbReference type="SUPFAM" id="SSF52096">
    <property type="entry name" value="ClpP/crotonase"/>
    <property type="match status" value="1"/>
</dbReference>
<dbReference type="Gene3D" id="3.90.226.10">
    <property type="entry name" value="2-enoyl-CoA Hydratase, Chain A, domain 1"/>
    <property type="match status" value="1"/>
</dbReference>
<accession>A0ABU7GWG3</accession>
<name>A0ABU7GWG3_9PSED</name>
<dbReference type="GO" id="GO:0016787">
    <property type="term" value="F:hydrolase activity"/>
    <property type="evidence" value="ECO:0007669"/>
    <property type="project" value="UniProtKB-KW"/>
</dbReference>
<evidence type="ECO:0000256" key="6">
    <source>
        <dbReference type="RuleBase" id="RU003567"/>
    </source>
</evidence>
<sequence length="673" mass="71415">MLLVPQGSVATTSNGADSWYTIQAGATRGTADVDIFGDIGNGGVTAQQFANDLRAIGDVSQINLRINSPGGAVFEGMAMYNLLKHHKARKVGTVMGLAASMGSVVAMACDELRMPSNAMMMVHMPWGIQGGNAEAMRKYAEVLDMFGSSMLEAYTSKTGKSTEEIEALLKEETWMLGAEAVALGFADVLLEPVEAFGKINSNRMKDFTKMPQAAFQMFTAPQGSTTVVPPPAAQLPAPATLTPDQIAAQALAADGVRRTAIQAAFAPFAGHESLRDTCLTDTACTVEQANAKLLAAIGQATTPTGGVRHPGHITNGNIVGDSVRASLYARVGVAEMQAANRFNNMTLRELARASLQERGIGVSSLGIMDMVGLAFTHSSSDFGNILMDTSRKSLLEGWEKANETYHLWTKKGRLSDFKPTTRVGLGSFSSLREVRAGAEYKYITVGDSGEVIQLATYGEIFSINRQAIINDDLDALTRIPKLMGEAAKATIGDLVYSILTDNPKMADGKPLFDASRNNLFTAGSKLSLAALSAAKTAMRLQLAAVAKGQKPRPLNIQPAFVLCPVALEDMANQIIRSASAPGTDTNAGIDNPIRNFAKVIAEPRLDASSATAYYQAAKQDSDTVEVAYLDGIEQPYFETQEGFTSDGIATKVRIDAGVSALDARGLNKSTGAN</sequence>
<dbReference type="CDD" id="cd07016">
    <property type="entry name" value="S14_ClpP_1"/>
    <property type="match status" value="1"/>
</dbReference>
<dbReference type="PANTHER" id="PTHR10381:SF70">
    <property type="entry name" value="ATP-DEPENDENT CLP PROTEASE PROTEOLYTIC SUBUNIT"/>
    <property type="match status" value="1"/>
</dbReference>
<dbReference type="Pfam" id="PF25209">
    <property type="entry name" value="Phage_capsid_4"/>
    <property type="match status" value="1"/>
</dbReference>
<evidence type="ECO:0000313" key="7">
    <source>
        <dbReference type="EMBL" id="MEE1883353.1"/>
    </source>
</evidence>
<comment type="caution">
    <text evidence="7">The sequence shown here is derived from an EMBL/GenBank/DDBJ whole genome shotgun (WGS) entry which is preliminary data.</text>
</comment>
<dbReference type="InterPro" id="IPR001907">
    <property type="entry name" value="ClpP"/>
</dbReference>
<dbReference type="NCBIfam" id="NF045540">
    <property type="entry name" value="scaf_prot_MCP1"/>
    <property type="match status" value="1"/>
</dbReference>
<evidence type="ECO:0000256" key="5">
    <source>
        <dbReference type="ARBA" id="ARBA00022825"/>
    </source>
</evidence>
<evidence type="ECO:0000256" key="1">
    <source>
        <dbReference type="ARBA" id="ARBA00007039"/>
    </source>
</evidence>
<dbReference type="PANTHER" id="PTHR10381">
    <property type="entry name" value="ATP-DEPENDENT CLP PROTEASE PROTEOLYTIC SUBUNIT"/>
    <property type="match status" value="1"/>
</dbReference>
<dbReference type="InterPro" id="IPR029045">
    <property type="entry name" value="ClpP/crotonase-like_dom_sf"/>
</dbReference>
<proteinExistence type="inferred from homology"/>